<dbReference type="InterPro" id="IPR017972">
    <property type="entry name" value="Cyt_P450_CS"/>
</dbReference>
<evidence type="ECO:0000256" key="15">
    <source>
        <dbReference type="RuleBase" id="RU000461"/>
    </source>
</evidence>
<evidence type="ECO:0000256" key="3">
    <source>
        <dbReference type="ARBA" id="ARBA00004174"/>
    </source>
</evidence>
<evidence type="ECO:0000256" key="12">
    <source>
        <dbReference type="ARBA" id="ARBA00023033"/>
    </source>
</evidence>
<dbReference type="PRINTS" id="PR00385">
    <property type="entry name" value="P450"/>
</dbReference>
<keyword evidence="6 14" id="KW-0349">Heme</keyword>
<evidence type="ECO:0000256" key="13">
    <source>
        <dbReference type="ARBA" id="ARBA00023136"/>
    </source>
</evidence>
<keyword evidence="7 14" id="KW-0479">Metal-binding</keyword>
<evidence type="ECO:0000256" key="7">
    <source>
        <dbReference type="ARBA" id="ARBA00022723"/>
    </source>
</evidence>
<comment type="function">
    <text evidence="2">May be involved in the metabolism of insect hormones and in the breakdown of synthetic insecticides.</text>
</comment>
<dbReference type="InterPro" id="IPR001128">
    <property type="entry name" value="Cyt_P450"/>
</dbReference>
<evidence type="ECO:0000256" key="14">
    <source>
        <dbReference type="PIRSR" id="PIRSR602401-1"/>
    </source>
</evidence>
<reference evidence="16 17" key="1">
    <citation type="journal article" date="2019" name="PLoS Biol.">
        <title>Sex chromosomes control vertical transmission of feminizing Wolbachia symbionts in an isopod.</title>
        <authorList>
            <person name="Becking T."/>
            <person name="Chebbi M.A."/>
            <person name="Giraud I."/>
            <person name="Moumen B."/>
            <person name="Laverre T."/>
            <person name="Caubet Y."/>
            <person name="Peccoud J."/>
            <person name="Gilbert C."/>
            <person name="Cordaux R."/>
        </authorList>
    </citation>
    <scope>NUCLEOTIDE SEQUENCE [LARGE SCALE GENOMIC DNA]</scope>
    <source>
        <strain evidence="16">ANa2</strain>
        <tissue evidence="16">Whole body excluding digestive tract and cuticle</tissue>
    </source>
</reference>
<keyword evidence="17" id="KW-1185">Reference proteome</keyword>
<dbReference type="InterPro" id="IPR050182">
    <property type="entry name" value="Cytochrome_P450_fam2"/>
</dbReference>
<dbReference type="EMBL" id="SEYY01025047">
    <property type="protein sequence ID" value="KAB7493704.1"/>
    <property type="molecule type" value="Genomic_DNA"/>
</dbReference>
<keyword evidence="12 15" id="KW-0503">Monooxygenase</keyword>
<dbReference type="GO" id="GO:0005789">
    <property type="term" value="C:endoplasmic reticulum membrane"/>
    <property type="evidence" value="ECO:0007669"/>
    <property type="project" value="UniProtKB-SubCell"/>
</dbReference>
<dbReference type="GO" id="GO:0006805">
    <property type="term" value="P:xenobiotic metabolic process"/>
    <property type="evidence" value="ECO:0007669"/>
    <property type="project" value="TreeGrafter"/>
</dbReference>
<dbReference type="Proteomes" id="UP000326759">
    <property type="component" value="Unassembled WGS sequence"/>
</dbReference>
<dbReference type="InterPro" id="IPR036396">
    <property type="entry name" value="Cyt_P450_sf"/>
</dbReference>
<evidence type="ECO:0000256" key="1">
    <source>
        <dbReference type="ARBA" id="ARBA00001971"/>
    </source>
</evidence>
<dbReference type="GO" id="GO:0016712">
    <property type="term" value="F:oxidoreductase activity, acting on paired donors, with incorporation or reduction of molecular oxygen, reduced flavin or flavoprotein as one donor, and incorporation of one atom of oxygen"/>
    <property type="evidence" value="ECO:0007669"/>
    <property type="project" value="TreeGrafter"/>
</dbReference>
<dbReference type="PANTHER" id="PTHR24300">
    <property type="entry name" value="CYTOCHROME P450 508A4-RELATED"/>
    <property type="match status" value="1"/>
</dbReference>
<evidence type="ECO:0000256" key="10">
    <source>
        <dbReference type="ARBA" id="ARBA00023002"/>
    </source>
</evidence>
<evidence type="ECO:0000256" key="2">
    <source>
        <dbReference type="ARBA" id="ARBA00003690"/>
    </source>
</evidence>
<dbReference type="GO" id="GO:0005506">
    <property type="term" value="F:iron ion binding"/>
    <property type="evidence" value="ECO:0007669"/>
    <property type="project" value="InterPro"/>
</dbReference>
<comment type="cofactor">
    <cofactor evidence="1 14">
        <name>heme</name>
        <dbReference type="ChEBI" id="CHEBI:30413"/>
    </cofactor>
</comment>
<evidence type="ECO:0000256" key="9">
    <source>
        <dbReference type="ARBA" id="ARBA00022848"/>
    </source>
</evidence>
<name>A0A5N5SHF4_9CRUS</name>
<dbReference type="GO" id="GO:0006082">
    <property type="term" value="P:organic acid metabolic process"/>
    <property type="evidence" value="ECO:0007669"/>
    <property type="project" value="TreeGrafter"/>
</dbReference>
<dbReference type="InterPro" id="IPR002401">
    <property type="entry name" value="Cyt_P450_E_grp-I"/>
</dbReference>
<dbReference type="Pfam" id="PF00067">
    <property type="entry name" value="p450"/>
    <property type="match status" value="2"/>
</dbReference>
<keyword evidence="9" id="KW-0492">Microsome</keyword>
<accession>A0A5N5SHF4</accession>
<keyword evidence="10 15" id="KW-0560">Oxidoreductase</keyword>
<gene>
    <name evidence="16" type="primary">CYP6B1</name>
    <name evidence="16" type="ORF">Anas_07066</name>
</gene>
<feature type="binding site" description="axial binding residue" evidence="14">
    <location>
        <position position="325"/>
    </location>
    <ligand>
        <name>heme</name>
        <dbReference type="ChEBI" id="CHEBI:30413"/>
    </ligand>
    <ligandPart>
        <name>Fe</name>
        <dbReference type="ChEBI" id="CHEBI:18248"/>
    </ligandPart>
</feature>
<protein>
    <submittedName>
        <fullName evidence="16">Cytochrome P450 6B1</fullName>
    </submittedName>
</protein>
<organism evidence="16 17">
    <name type="scientific">Armadillidium nasatum</name>
    <dbReference type="NCBI Taxonomy" id="96803"/>
    <lineage>
        <taxon>Eukaryota</taxon>
        <taxon>Metazoa</taxon>
        <taxon>Ecdysozoa</taxon>
        <taxon>Arthropoda</taxon>
        <taxon>Crustacea</taxon>
        <taxon>Multicrustacea</taxon>
        <taxon>Malacostraca</taxon>
        <taxon>Eumalacostraca</taxon>
        <taxon>Peracarida</taxon>
        <taxon>Isopoda</taxon>
        <taxon>Oniscidea</taxon>
        <taxon>Crinocheta</taxon>
        <taxon>Armadillidiidae</taxon>
        <taxon>Armadillidium</taxon>
    </lineage>
</organism>
<sequence>MMFSLLEGDPKLGLAASNGIRWNNSRKFTLRHLRDLGMGKSKIVSAVQHEASEIVKVMKNQAGSPAPLPQALKPAVINILWQMVASMNLIIKKFLDIDNMIHKIHKNAAFLMIETFFPWVKTILPESLFNFIIRKHIFNEASSALEAKLKKIVKEHIKNLDENNPRDYIDDYLIEEKKHRDNPDSTMSIRDLVVCIADLFSAGLETTTTMIYWAVFYLASFPEVQKKLHDEIDKALPKGILVTMEDKKRNIVLYRVNAIDFKFRHSIVFIFYDAIVGMMAGSVHFDSKYFEFPKEFRPERFINAEGKFESPKECLMPFGIGKRQCLGESLARMELFIFLTTMLQELQFSVPPNQTIDLTPNPVPAFHPPKFDQNILITIRK</sequence>
<comment type="caution">
    <text evidence="16">The sequence shown here is derived from an EMBL/GenBank/DDBJ whole genome shotgun (WGS) entry which is preliminary data.</text>
</comment>
<comment type="subcellular location">
    <subcellularLocation>
        <location evidence="4">Endoplasmic reticulum membrane</location>
        <topology evidence="4">Peripheral membrane protein</topology>
    </subcellularLocation>
    <subcellularLocation>
        <location evidence="3">Microsome membrane</location>
        <topology evidence="3">Peripheral membrane protein</topology>
    </subcellularLocation>
</comment>
<keyword evidence="11 14" id="KW-0408">Iron</keyword>
<evidence type="ECO:0000256" key="5">
    <source>
        <dbReference type="ARBA" id="ARBA00010617"/>
    </source>
</evidence>
<dbReference type="AlphaFoldDB" id="A0A5N5SHF4"/>
<comment type="similarity">
    <text evidence="5 15">Belongs to the cytochrome P450 family.</text>
</comment>
<dbReference type="Gene3D" id="1.10.630.10">
    <property type="entry name" value="Cytochrome P450"/>
    <property type="match status" value="1"/>
</dbReference>
<evidence type="ECO:0000256" key="6">
    <source>
        <dbReference type="ARBA" id="ARBA00022617"/>
    </source>
</evidence>
<dbReference type="SUPFAM" id="SSF48264">
    <property type="entry name" value="Cytochrome P450"/>
    <property type="match status" value="1"/>
</dbReference>
<dbReference type="OrthoDB" id="3934656at2759"/>
<keyword evidence="8" id="KW-0256">Endoplasmic reticulum</keyword>
<evidence type="ECO:0000313" key="17">
    <source>
        <dbReference type="Proteomes" id="UP000326759"/>
    </source>
</evidence>
<evidence type="ECO:0000256" key="8">
    <source>
        <dbReference type="ARBA" id="ARBA00022824"/>
    </source>
</evidence>
<dbReference type="PROSITE" id="PS00086">
    <property type="entry name" value="CYTOCHROME_P450"/>
    <property type="match status" value="1"/>
</dbReference>
<dbReference type="PANTHER" id="PTHR24300:SF375">
    <property type="entry name" value="CYTOCHROME P450 FAMILY"/>
    <property type="match status" value="1"/>
</dbReference>
<evidence type="ECO:0000256" key="11">
    <source>
        <dbReference type="ARBA" id="ARBA00023004"/>
    </source>
</evidence>
<dbReference type="FunFam" id="1.10.630.10:FF:000238">
    <property type="entry name" value="Cytochrome P450 2A6"/>
    <property type="match status" value="1"/>
</dbReference>
<evidence type="ECO:0000256" key="4">
    <source>
        <dbReference type="ARBA" id="ARBA00004406"/>
    </source>
</evidence>
<dbReference type="PRINTS" id="PR00463">
    <property type="entry name" value="EP450I"/>
</dbReference>
<proteinExistence type="inferred from homology"/>
<keyword evidence="13" id="KW-0472">Membrane</keyword>
<dbReference type="GO" id="GO:0020037">
    <property type="term" value="F:heme binding"/>
    <property type="evidence" value="ECO:0007669"/>
    <property type="project" value="InterPro"/>
</dbReference>
<evidence type="ECO:0000313" key="16">
    <source>
        <dbReference type="EMBL" id="KAB7493704.1"/>
    </source>
</evidence>